<dbReference type="InterPro" id="IPR034904">
    <property type="entry name" value="FSCA_dom_sf"/>
</dbReference>
<proteinExistence type="inferred from homology"/>
<reference evidence="2 3" key="1">
    <citation type="journal article" date="2017" name="Environ. Microbiol.">
        <title>Decay of the glycolytic pathway and adaptation to intranuclear parasitism within Enterocytozoonidae microsporidia.</title>
        <authorList>
            <person name="Wiredu Boakye D."/>
            <person name="Jaroenlak P."/>
            <person name="Prachumwat A."/>
            <person name="Williams T.A."/>
            <person name="Bateman K.S."/>
            <person name="Itsathitphaisarn O."/>
            <person name="Sritunyalucksana K."/>
            <person name="Paszkiewicz K.H."/>
            <person name="Moore K.A."/>
            <person name="Stentiford G.D."/>
            <person name="Williams B.A."/>
        </authorList>
    </citation>
    <scope>NUCLEOTIDE SEQUENCE [LARGE SCALE GENOMIC DNA]</scope>
    <source>
        <strain evidence="2 3">TH1</strain>
    </source>
</reference>
<dbReference type="VEuPathDB" id="MicrosporidiaDB:EHP00_131"/>
<dbReference type="InterPro" id="IPR039796">
    <property type="entry name" value="MIP18"/>
</dbReference>
<comment type="similarity">
    <text evidence="1">Belongs to the MIP18 family.</text>
</comment>
<dbReference type="GO" id="GO:0051604">
    <property type="term" value="P:protein maturation"/>
    <property type="evidence" value="ECO:0007669"/>
    <property type="project" value="InterPro"/>
</dbReference>
<gene>
    <name evidence="2" type="primary">F45G2.10</name>
    <name evidence="2" type="ORF">EHP00_131</name>
</gene>
<protein>
    <submittedName>
        <fullName evidence="2">F45G2.10</fullName>
    </submittedName>
</protein>
<dbReference type="Gene3D" id="3.30.300.130">
    <property type="entry name" value="Fe-S cluster assembly (FSCA)"/>
    <property type="match status" value="1"/>
</dbReference>
<dbReference type="SUPFAM" id="SSF117916">
    <property type="entry name" value="Fe-S cluster assembly (FSCA) domain-like"/>
    <property type="match status" value="1"/>
</dbReference>
<dbReference type="PANTHER" id="PTHR12377:SF0">
    <property type="entry name" value="CYTOSOLIC IRON-SULFUR ASSEMBLY COMPONENT 2B"/>
    <property type="match status" value="1"/>
</dbReference>
<evidence type="ECO:0000313" key="3">
    <source>
        <dbReference type="Proteomes" id="UP000192758"/>
    </source>
</evidence>
<organism evidence="2 3">
    <name type="scientific">Ecytonucleospora hepatopenaei</name>
    <dbReference type="NCBI Taxonomy" id="646526"/>
    <lineage>
        <taxon>Eukaryota</taxon>
        <taxon>Fungi</taxon>
        <taxon>Fungi incertae sedis</taxon>
        <taxon>Microsporidia</taxon>
        <taxon>Enterocytozoonidae</taxon>
        <taxon>Ecytonucleospora</taxon>
    </lineage>
</organism>
<comment type="caution">
    <text evidence="2">The sequence shown here is derived from an EMBL/GenBank/DDBJ whole genome shotgun (WGS) entry which is preliminary data.</text>
</comment>
<accession>A0A1W0E5V4</accession>
<name>A0A1W0E5V4_9MICR</name>
<dbReference type="EMBL" id="MNPJ01000019">
    <property type="protein sequence ID" value="OQS54633.1"/>
    <property type="molecule type" value="Genomic_DNA"/>
</dbReference>
<dbReference type="STRING" id="646526.A0A1W0E5V4"/>
<evidence type="ECO:0000256" key="1">
    <source>
        <dbReference type="ARBA" id="ARBA00010381"/>
    </source>
</evidence>
<keyword evidence="3" id="KW-1185">Reference proteome</keyword>
<dbReference type="OrthoDB" id="2746at2759"/>
<dbReference type="PANTHER" id="PTHR12377">
    <property type="entry name" value="CYTOSOLIC IRON-SULFUR ASSEMBLY COMPONENT 2B-RELATED"/>
    <property type="match status" value="1"/>
</dbReference>
<dbReference type="AlphaFoldDB" id="A0A1W0E5V4"/>
<dbReference type="Proteomes" id="UP000192758">
    <property type="component" value="Unassembled WGS sequence"/>
</dbReference>
<evidence type="ECO:0000313" key="2">
    <source>
        <dbReference type="EMBL" id="OQS54633.1"/>
    </source>
</evidence>
<sequence>MDNSSPAINKTKIKREVIATEKGFVKNVTKATVFEVLRDITDPEHPYTLEELSVISLKNIEIFKKEKNQDSICTKGLPINTVRIIFTPTVPHCS</sequence>